<dbReference type="InterPro" id="IPR029058">
    <property type="entry name" value="AB_hydrolase_fold"/>
</dbReference>
<dbReference type="Proteomes" id="UP001205311">
    <property type="component" value="Unassembled WGS sequence"/>
</dbReference>
<dbReference type="GO" id="GO:0016787">
    <property type="term" value="F:hydrolase activity"/>
    <property type="evidence" value="ECO:0007669"/>
    <property type="project" value="UniProtKB-KW"/>
</dbReference>
<gene>
    <name evidence="2" type="ORF">LX15_001194</name>
</gene>
<protein>
    <submittedName>
        <fullName evidence="2">Alpha/beta hydrolase family protein</fullName>
    </submittedName>
</protein>
<reference evidence="2 3" key="1">
    <citation type="submission" date="2022-06" db="EMBL/GenBank/DDBJ databases">
        <title>Genomic Encyclopedia of Archaeal and Bacterial Type Strains, Phase II (KMG-II): from individual species to whole genera.</title>
        <authorList>
            <person name="Goeker M."/>
        </authorList>
    </citation>
    <scope>NUCLEOTIDE SEQUENCE [LARGE SCALE GENOMIC DNA]</scope>
    <source>
        <strain evidence="2 3">DSM 40477</strain>
    </source>
</reference>
<dbReference type="EMBL" id="JAMTCP010000004">
    <property type="protein sequence ID" value="MCP2257509.1"/>
    <property type="molecule type" value="Genomic_DNA"/>
</dbReference>
<organism evidence="2 3">
    <name type="scientific">Streptoalloteichus tenebrarius (strain ATCC 17920 / DSM 40477 / JCM 4838 / CBS 697.72 / NBRC 16177 / NCIMB 11028 / NRRL B-12390 / A12253. 1 / ISP 5477)</name>
    <name type="common">Streptomyces tenebrarius</name>
    <dbReference type="NCBI Taxonomy" id="1933"/>
    <lineage>
        <taxon>Bacteria</taxon>
        <taxon>Bacillati</taxon>
        <taxon>Actinomycetota</taxon>
        <taxon>Actinomycetes</taxon>
        <taxon>Pseudonocardiales</taxon>
        <taxon>Pseudonocardiaceae</taxon>
        <taxon>Streptoalloteichus</taxon>
    </lineage>
</organism>
<evidence type="ECO:0000313" key="2">
    <source>
        <dbReference type="EMBL" id="MCP2257509.1"/>
    </source>
</evidence>
<keyword evidence="3" id="KW-1185">Reference proteome</keyword>
<feature type="domain" description="AB hydrolase-1" evidence="1">
    <location>
        <begin position="2"/>
        <end position="222"/>
    </location>
</feature>
<name>A0ABT1HPR7_STRSD</name>
<comment type="caution">
    <text evidence="2">The sequence shown here is derived from an EMBL/GenBank/DDBJ whole genome shotgun (WGS) entry which is preliminary data.</text>
</comment>
<dbReference type="SUPFAM" id="SSF53474">
    <property type="entry name" value="alpha/beta-Hydrolases"/>
    <property type="match status" value="1"/>
</dbReference>
<accession>A0ABT1HPR7</accession>
<dbReference type="RefSeq" id="WP_253668463.1">
    <property type="nucleotide sequence ID" value="NZ_JAMTCP010000004.1"/>
</dbReference>
<sequence>MLLHGRGRDQRDWSGLVPLLRDAGLRPVTMDLRGHGGSSPAPWGWDEGLAAVVTHLELARPAVVGHSLGGMVAALWAREHPECPLAVNVDGHGDPQGPRSYDAPDPDAAAAAHEAVTAFLAELDAEDGPNPDLEQYLATFEGFDLFAVYREARCPLLVISSEREEDEDEEELPPAVADAFAAHRRGIARDLALVAAQNPLVSATSLPTTHDVHLEDPEGLVRLVLDALHRSA</sequence>
<dbReference type="PANTHER" id="PTHR43798:SF33">
    <property type="entry name" value="HYDROLASE, PUTATIVE (AFU_ORTHOLOGUE AFUA_2G14860)-RELATED"/>
    <property type="match status" value="1"/>
</dbReference>
<evidence type="ECO:0000313" key="3">
    <source>
        <dbReference type="Proteomes" id="UP001205311"/>
    </source>
</evidence>
<dbReference type="Pfam" id="PF12697">
    <property type="entry name" value="Abhydrolase_6"/>
    <property type="match status" value="1"/>
</dbReference>
<evidence type="ECO:0000259" key="1">
    <source>
        <dbReference type="Pfam" id="PF12697"/>
    </source>
</evidence>
<dbReference type="InterPro" id="IPR000073">
    <property type="entry name" value="AB_hydrolase_1"/>
</dbReference>
<dbReference type="PANTHER" id="PTHR43798">
    <property type="entry name" value="MONOACYLGLYCEROL LIPASE"/>
    <property type="match status" value="1"/>
</dbReference>
<dbReference type="Gene3D" id="3.40.50.1820">
    <property type="entry name" value="alpha/beta hydrolase"/>
    <property type="match status" value="1"/>
</dbReference>
<proteinExistence type="predicted"/>
<dbReference type="InterPro" id="IPR050266">
    <property type="entry name" value="AB_hydrolase_sf"/>
</dbReference>
<keyword evidence="2" id="KW-0378">Hydrolase</keyword>